<organism evidence="1 2">
    <name type="scientific">Cirrhinus molitorella</name>
    <name type="common">mud carp</name>
    <dbReference type="NCBI Taxonomy" id="172907"/>
    <lineage>
        <taxon>Eukaryota</taxon>
        <taxon>Metazoa</taxon>
        <taxon>Chordata</taxon>
        <taxon>Craniata</taxon>
        <taxon>Vertebrata</taxon>
        <taxon>Euteleostomi</taxon>
        <taxon>Actinopterygii</taxon>
        <taxon>Neopterygii</taxon>
        <taxon>Teleostei</taxon>
        <taxon>Ostariophysi</taxon>
        <taxon>Cypriniformes</taxon>
        <taxon>Cyprinidae</taxon>
        <taxon>Labeoninae</taxon>
        <taxon>Labeonini</taxon>
        <taxon>Cirrhinus</taxon>
    </lineage>
</organism>
<proteinExistence type="predicted"/>
<reference evidence="1 2" key="1">
    <citation type="submission" date="2023-09" db="EMBL/GenBank/DDBJ databases">
        <authorList>
            <person name="Wang M."/>
        </authorList>
    </citation>
    <scope>NUCLEOTIDE SEQUENCE [LARGE SCALE GENOMIC DNA]</scope>
    <source>
        <strain evidence="1">GT-2023</strain>
        <tissue evidence="1">Liver</tissue>
    </source>
</reference>
<evidence type="ECO:0000313" key="2">
    <source>
        <dbReference type="Proteomes" id="UP001558613"/>
    </source>
</evidence>
<dbReference type="EMBL" id="JAYMGO010000003">
    <property type="protein sequence ID" value="KAL1278595.1"/>
    <property type="molecule type" value="Genomic_DNA"/>
</dbReference>
<keyword evidence="2" id="KW-1185">Reference proteome</keyword>
<gene>
    <name evidence="1" type="ORF">QQF64_025268</name>
</gene>
<dbReference type="Proteomes" id="UP001558613">
    <property type="component" value="Unassembled WGS sequence"/>
</dbReference>
<accession>A0ABR3NNK5</accession>
<sequence>MWGCARRGGHENYHPPVLRGVSLACLPSSERGLVKCGLLRDDRLNDQTFHQSPCTQAPQQLKPSTSRLDLAIQPLEERAEPFSTSRQYLLSSSQIYSPREEAAAEGALSCSCPRRT</sequence>
<evidence type="ECO:0000313" key="1">
    <source>
        <dbReference type="EMBL" id="KAL1278595.1"/>
    </source>
</evidence>
<protein>
    <submittedName>
        <fullName evidence="1">Uncharacterized protein</fullName>
    </submittedName>
</protein>
<comment type="caution">
    <text evidence="1">The sequence shown here is derived from an EMBL/GenBank/DDBJ whole genome shotgun (WGS) entry which is preliminary data.</text>
</comment>
<name>A0ABR3NNK5_9TELE</name>